<dbReference type="PANTHER" id="PTHR37423:SF2">
    <property type="entry name" value="MEMBRANE-BOUND LYTIC MUREIN TRANSGLYCOSYLASE C"/>
    <property type="match status" value="1"/>
</dbReference>
<evidence type="ECO:0000259" key="3">
    <source>
        <dbReference type="PROSITE" id="PS51782"/>
    </source>
</evidence>
<keyword evidence="2" id="KW-0812">Transmembrane</keyword>
<dbReference type="Gene3D" id="1.10.530.10">
    <property type="match status" value="1"/>
</dbReference>
<dbReference type="InterPro" id="IPR008258">
    <property type="entry name" value="Transglycosylase_SLT_dom_1"/>
</dbReference>
<protein>
    <submittedName>
        <fullName evidence="4">Lytic transglycosylase</fullName>
    </submittedName>
</protein>
<gene>
    <name evidence="4" type="ORF">CUR86_12150</name>
</gene>
<keyword evidence="2" id="KW-1133">Transmembrane helix</keyword>
<keyword evidence="2" id="KW-0472">Membrane</keyword>
<dbReference type="PROSITE" id="PS51782">
    <property type="entry name" value="LYSM"/>
    <property type="match status" value="1"/>
</dbReference>
<dbReference type="Pfam" id="PF01464">
    <property type="entry name" value="SLT"/>
    <property type="match status" value="1"/>
</dbReference>
<keyword evidence="5" id="KW-1185">Reference proteome</keyword>
<dbReference type="Pfam" id="PF01476">
    <property type="entry name" value="LysM"/>
    <property type="match status" value="1"/>
</dbReference>
<dbReference type="InterPro" id="IPR018392">
    <property type="entry name" value="LysM"/>
</dbReference>
<reference evidence="4" key="1">
    <citation type="journal article" date="2015" name="Antonie Van Leeuwenhoek">
        <title>Comparative 16S rRNA signatures and multilocus sequence analysis for the genus Salinicola and description of Salinicola acroporae sp. nov., isolated from coral Acropora digitifera.</title>
        <authorList>
            <person name="Lepcha R.T."/>
            <person name="Poddar A."/>
            <person name="Schumann P."/>
            <person name="Das S.K."/>
        </authorList>
    </citation>
    <scope>NUCLEOTIDE SEQUENCE</scope>
    <source>
        <strain evidence="4">S4-41</strain>
    </source>
</reference>
<dbReference type="Proteomes" id="UP001162135">
    <property type="component" value="Unassembled WGS sequence"/>
</dbReference>
<comment type="similarity">
    <text evidence="1">Belongs to the transglycosylase Slt family.</text>
</comment>
<dbReference type="InterPro" id="IPR023346">
    <property type="entry name" value="Lysozyme-like_dom_sf"/>
</dbReference>
<dbReference type="CDD" id="cd16894">
    <property type="entry name" value="MltD-like"/>
    <property type="match status" value="1"/>
</dbReference>
<reference evidence="4" key="2">
    <citation type="submission" date="2017-11" db="EMBL/GenBank/DDBJ databases">
        <authorList>
            <person name="Das S.K."/>
        </authorList>
    </citation>
    <scope>NUCLEOTIDE SEQUENCE</scope>
    <source>
        <strain evidence="4">S4-41</strain>
    </source>
</reference>
<evidence type="ECO:0000313" key="4">
    <source>
        <dbReference type="EMBL" id="MDH4573122.1"/>
    </source>
</evidence>
<evidence type="ECO:0000313" key="5">
    <source>
        <dbReference type="Proteomes" id="UP001162135"/>
    </source>
</evidence>
<sequence length="415" mass="45468">MIVTVEDGGIHRRPRRLAAGVIKDFERMNFRTRRCRIVVGLTGGLLLSTLPFTAVAKEASATASSASRHSFWSALALQSRRAPDAWTRLRNGFRLSHEKANPRVAAWLDWYRAHPQHVERVASQAKPWLRWVTQQLESHRLPSEIALLPFIESGYDPTATNPGGAAGLWQFMPATGDAMGLSRTAWYDGRHDVVAATDAAMSYIQQQADRWYDGDIPLALAAYNAGAGTVNAAREAAANRGDPIDYWHLRLPAETMDYIPRLLALSEVIAEPEQYGVVLPSIPDKVQFAQVDTEGPLTLSMAADLAGVDPQTLRALNPGFKRSSTRPRDDASILVPAAAKQRFLANLATLPDSERTVLNRYVVRRGDTLSAIAAQFGVSVGEIQRENDLDGSTIRIGQALTVPSMALAQNGDARR</sequence>
<dbReference type="Gene3D" id="3.10.350.10">
    <property type="entry name" value="LysM domain"/>
    <property type="match status" value="1"/>
</dbReference>
<dbReference type="PANTHER" id="PTHR37423">
    <property type="entry name" value="SOLUBLE LYTIC MUREIN TRANSGLYCOSYLASE-RELATED"/>
    <property type="match status" value="1"/>
</dbReference>
<dbReference type="InterPro" id="IPR036779">
    <property type="entry name" value="LysM_dom_sf"/>
</dbReference>
<dbReference type="EMBL" id="PGFS01000001">
    <property type="protein sequence ID" value="MDH4573122.1"/>
    <property type="molecule type" value="Genomic_DNA"/>
</dbReference>
<feature type="transmembrane region" description="Helical" evidence="2">
    <location>
        <begin position="37"/>
        <end position="56"/>
    </location>
</feature>
<accession>A0ABT6I5X9</accession>
<feature type="domain" description="LysM" evidence="3">
    <location>
        <begin position="359"/>
        <end position="402"/>
    </location>
</feature>
<dbReference type="SMART" id="SM00257">
    <property type="entry name" value="LysM"/>
    <property type="match status" value="1"/>
</dbReference>
<comment type="caution">
    <text evidence="4">The sequence shown here is derived from an EMBL/GenBank/DDBJ whole genome shotgun (WGS) entry which is preliminary data.</text>
</comment>
<dbReference type="SUPFAM" id="SSF53955">
    <property type="entry name" value="Lysozyme-like"/>
    <property type="match status" value="1"/>
</dbReference>
<dbReference type="CDD" id="cd00118">
    <property type="entry name" value="LysM"/>
    <property type="match status" value="1"/>
</dbReference>
<evidence type="ECO:0000256" key="2">
    <source>
        <dbReference type="SAM" id="Phobius"/>
    </source>
</evidence>
<dbReference type="SUPFAM" id="SSF54106">
    <property type="entry name" value="LysM domain"/>
    <property type="match status" value="1"/>
</dbReference>
<organism evidence="4 5">
    <name type="scientific">Salinicola acroporae</name>
    <dbReference type="NCBI Taxonomy" id="1541440"/>
    <lineage>
        <taxon>Bacteria</taxon>
        <taxon>Pseudomonadati</taxon>
        <taxon>Pseudomonadota</taxon>
        <taxon>Gammaproteobacteria</taxon>
        <taxon>Oceanospirillales</taxon>
        <taxon>Halomonadaceae</taxon>
        <taxon>Salinicola</taxon>
    </lineage>
</organism>
<proteinExistence type="inferred from homology"/>
<name>A0ABT6I5X9_9GAMM</name>
<evidence type="ECO:0000256" key="1">
    <source>
        <dbReference type="ARBA" id="ARBA00007734"/>
    </source>
</evidence>